<keyword evidence="2 5" id="KW-0812">Transmembrane</keyword>
<gene>
    <name evidence="9" type="ORF">P5673_024994</name>
</gene>
<dbReference type="PANTHER" id="PTHR45698:SF1">
    <property type="entry name" value="TRACE AMINE-ASSOCIATED RECEPTOR 13C-LIKE"/>
    <property type="match status" value="1"/>
</dbReference>
<dbReference type="Gene3D" id="1.20.1070.10">
    <property type="entry name" value="Rhodopsin 7-helix transmembrane proteins"/>
    <property type="match status" value="1"/>
</dbReference>
<dbReference type="PANTHER" id="PTHR45698">
    <property type="entry name" value="TRACE AMINE-ASSOCIATED RECEPTOR 19N-RELATED"/>
    <property type="match status" value="1"/>
</dbReference>
<keyword evidence="10" id="KW-1185">Reference proteome</keyword>
<keyword evidence="5" id="KW-0807">Transducer</keyword>
<dbReference type="SUPFAM" id="SSF81321">
    <property type="entry name" value="Family A G protein-coupled receptor-like"/>
    <property type="match status" value="1"/>
</dbReference>
<keyword evidence="3 7" id="KW-1133">Transmembrane helix</keyword>
<evidence type="ECO:0000256" key="5">
    <source>
        <dbReference type="RuleBase" id="RU000688"/>
    </source>
</evidence>
<accession>A0AAD9Q361</accession>
<dbReference type="PROSITE" id="PS00237">
    <property type="entry name" value="G_PROTEIN_RECEP_F1_1"/>
    <property type="match status" value="1"/>
</dbReference>
<dbReference type="GO" id="GO:0004930">
    <property type="term" value="F:G protein-coupled receptor activity"/>
    <property type="evidence" value="ECO:0007669"/>
    <property type="project" value="UniProtKB-KW"/>
</dbReference>
<dbReference type="AlphaFoldDB" id="A0AAD9Q361"/>
<dbReference type="InterPro" id="IPR000276">
    <property type="entry name" value="GPCR_Rhodpsn"/>
</dbReference>
<keyword evidence="4 7" id="KW-0472">Membrane</keyword>
<reference evidence="9" key="2">
    <citation type="journal article" date="2023" name="Science">
        <title>Genomic signatures of disease resistance in endangered staghorn corals.</title>
        <authorList>
            <person name="Vollmer S.V."/>
            <person name="Selwyn J.D."/>
            <person name="Despard B.A."/>
            <person name="Roesel C.L."/>
        </authorList>
    </citation>
    <scope>NUCLEOTIDE SEQUENCE</scope>
    <source>
        <strain evidence="9">K2</strain>
    </source>
</reference>
<reference evidence="9" key="1">
    <citation type="journal article" date="2023" name="G3 (Bethesda)">
        <title>Whole genome assembly and annotation of the endangered Caribbean coral Acropora cervicornis.</title>
        <authorList>
            <person name="Selwyn J.D."/>
            <person name="Vollmer S.V."/>
        </authorList>
    </citation>
    <scope>NUCLEOTIDE SEQUENCE</scope>
    <source>
        <strain evidence="9">K2</strain>
    </source>
</reference>
<comment type="subcellular location">
    <subcellularLocation>
        <location evidence="1">Membrane</location>
    </subcellularLocation>
</comment>
<organism evidence="9 10">
    <name type="scientific">Acropora cervicornis</name>
    <name type="common">Staghorn coral</name>
    <dbReference type="NCBI Taxonomy" id="6130"/>
    <lineage>
        <taxon>Eukaryota</taxon>
        <taxon>Metazoa</taxon>
        <taxon>Cnidaria</taxon>
        <taxon>Anthozoa</taxon>
        <taxon>Hexacorallia</taxon>
        <taxon>Scleractinia</taxon>
        <taxon>Astrocoeniina</taxon>
        <taxon>Acroporidae</taxon>
        <taxon>Acropora</taxon>
    </lineage>
</organism>
<feature type="region of interest" description="Disordered" evidence="6">
    <location>
        <begin position="42"/>
        <end position="62"/>
    </location>
</feature>
<evidence type="ECO:0000313" key="10">
    <source>
        <dbReference type="Proteomes" id="UP001249851"/>
    </source>
</evidence>
<evidence type="ECO:0000259" key="8">
    <source>
        <dbReference type="PROSITE" id="PS50262"/>
    </source>
</evidence>
<feature type="domain" description="G-protein coupled receptors family 1 profile" evidence="8">
    <location>
        <begin position="215"/>
        <end position="496"/>
    </location>
</feature>
<evidence type="ECO:0000256" key="4">
    <source>
        <dbReference type="ARBA" id="ARBA00023136"/>
    </source>
</evidence>
<feature type="transmembrane region" description="Helical" evidence="7">
    <location>
        <begin position="236"/>
        <end position="260"/>
    </location>
</feature>
<dbReference type="GO" id="GO:0016020">
    <property type="term" value="C:membrane"/>
    <property type="evidence" value="ECO:0007669"/>
    <property type="project" value="UniProtKB-SubCell"/>
</dbReference>
<name>A0AAD9Q361_ACRCE</name>
<dbReference type="InterPro" id="IPR017452">
    <property type="entry name" value="GPCR_Rhodpsn_7TM"/>
</dbReference>
<feature type="transmembrane region" description="Helical" evidence="7">
    <location>
        <begin position="203"/>
        <end position="224"/>
    </location>
</feature>
<dbReference type="Proteomes" id="UP001249851">
    <property type="component" value="Unassembled WGS sequence"/>
</dbReference>
<evidence type="ECO:0000256" key="3">
    <source>
        <dbReference type="ARBA" id="ARBA00022989"/>
    </source>
</evidence>
<proteinExistence type="inferred from homology"/>
<evidence type="ECO:0000256" key="2">
    <source>
        <dbReference type="ARBA" id="ARBA00022692"/>
    </source>
</evidence>
<dbReference type="EMBL" id="JARQWQ010000076">
    <property type="protein sequence ID" value="KAK2553510.1"/>
    <property type="molecule type" value="Genomic_DNA"/>
</dbReference>
<sequence length="530" mass="60013">MFHLIRRGRENLRLLTKESFAVQVDAAGKNFVYQVIDELDKNHRANDQPDDSPGEGRMYERPESPYCPVKTFQLYLSKLNPALSCLWQRPRATENFNHSDEVWATAVSLLDECNFEARHIMRVSGHKSESSIRSYSRRLSEVKQKEISHALSSACSAENLESTSTQIVAMHEQTSENYLGRNTVPNSPEVHVMTYDKDFAQRLVLAVVALLSFAGNLFFVFLFLRNRQLLRKAYHVIVLSLACTDMFTGIFILLTPVYIIGEQPIFAKQNAGCAAFCYFIANQFLVFTFGIVSLYTVTLLAFERWFAVCRPLRYTTSFRPQNVRKYLLAVWLSSFAVNSTHIIETKFRFRGENNTQRCVFQQIAGDEVRVVIGVFEICIKFITPVVILVVTFAHLYHFLKDSTEAKAGRQSHAAITRVTHMAAVTSTVMVLCWFPNQEMPVSPGTIDAIVQRFTNAVTRCLVTPKVLTSSSTALTTSSSVLATLDEAPSSEHPLQYPGTMLLDKLLLLLLMCHRSPQPLGHRLQQHLPKP</sequence>
<feature type="transmembrane region" description="Helical" evidence="7">
    <location>
        <begin position="280"/>
        <end position="302"/>
    </location>
</feature>
<evidence type="ECO:0000256" key="7">
    <source>
        <dbReference type="SAM" id="Phobius"/>
    </source>
</evidence>
<keyword evidence="5 9" id="KW-0675">Receptor</keyword>
<feature type="transmembrane region" description="Helical" evidence="7">
    <location>
        <begin position="381"/>
        <end position="399"/>
    </location>
</feature>
<dbReference type="CDD" id="cd00637">
    <property type="entry name" value="7tm_classA_rhodopsin-like"/>
    <property type="match status" value="1"/>
</dbReference>
<evidence type="ECO:0000256" key="1">
    <source>
        <dbReference type="ARBA" id="ARBA00004370"/>
    </source>
</evidence>
<protein>
    <submittedName>
        <fullName evidence="9">Histamine H2 receptor</fullName>
    </submittedName>
</protein>
<dbReference type="Pfam" id="PF00001">
    <property type="entry name" value="7tm_1"/>
    <property type="match status" value="1"/>
</dbReference>
<dbReference type="PROSITE" id="PS50262">
    <property type="entry name" value="G_PROTEIN_RECEP_F1_2"/>
    <property type="match status" value="1"/>
</dbReference>
<dbReference type="PRINTS" id="PR00237">
    <property type="entry name" value="GPCRRHODOPSN"/>
</dbReference>
<comment type="caution">
    <text evidence="9">The sequence shown here is derived from an EMBL/GenBank/DDBJ whole genome shotgun (WGS) entry which is preliminary data.</text>
</comment>
<evidence type="ECO:0000256" key="6">
    <source>
        <dbReference type="SAM" id="MobiDB-lite"/>
    </source>
</evidence>
<keyword evidence="5" id="KW-0297">G-protein coupled receptor</keyword>
<evidence type="ECO:0000313" key="9">
    <source>
        <dbReference type="EMBL" id="KAK2553510.1"/>
    </source>
</evidence>
<comment type="similarity">
    <text evidence="5">Belongs to the G-protein coupled receptor 1 family.</text>
</comment>